<dbReference type="InterPro" id="IPR027417">
    <property type="entry name" value="P-loop_NTPase"/>
</dbReference>
<reference evidence="6" key="1">
    <citation type="submission" date="2019-08" db="EMBL/GenBank/DDBJ databases">
        <authorList>
            <person name="Kucharzyk K."/>
            <person name="Murdoch R.W."/>
            <person name="Higgins S."/>
            <person name="Loffler F."/>
        </authorList>
    </citation>
    <scope>NUCLEOTIDE SEQUENCE</scope>
</reference>
<evidence type="ECO:0000313" key="6">
    <source>
        <dbReference type="EMBL" id="MPM89921.1"/>
    </source>
</evidence>
<comment type="similarity">
    <text evidence="1">Belongs to the ABC transporter superfamily.</text>
</comment>
<dbReference type="PANTHER" id="PTHR42734">
    <property type="entry name" value="METAL TRANSPORT SYSTEM ATP-BINDING PROTEIN TM_0124-RELATED"/>
    <property type="match status" value="1"/>
</dbReference>
<feature type="domain" description="ABC transporter" evidence="5">
    <location>
        <begin position="2"/>
        <end position="220"/>
    </location>
</feature>
<dbReference type="InterPro" id="IPR050153">
    <property type="entry name" value="Metal_Ion_Import_ABC"/>
</dbReference>
<dbReference type="InterPro" id="IPR003593">
    <property type="entry name" value="AAA+_ATPase"/>
</dbReference>
<evidence type="ECO:0000256" key="2">
    <source>
        <dbReference type="ARBA" id="ARBA00022448"/>
    </source>
</evidence>
<keyword evidence="4 6" id="KW-0067">ATP-binding</keyword>
<dbReference type="SMART" id="SM00382">
    <property type="entry name" value="AAA"/>
    <property type="match status" value="1"/>
</dbReference>
<comment type="caution">
    <text evidence="6">The sequence shown here is derived from an EMBL/GenBank/DDBJ whole genome shotgun (WGS) entry which is preliminary data.</text>
</comment>
<dbReference type="Pfam" id="PF00005">
    <property type="entry name" value="ABC_tran"/>
    <property type="match status" value="1"/>
</dbReference>
<keyword evidence="2" id="KW-0813">Transport</keyword>
<protein>
    <submittedName>
        <fullName evidence="6">Tungstate uptake system ATP-binding protein TupC</fullName>
    </submittedName>
</protein>
<evidence type="ECO:0000259" key="5">
    <source>
        <dbReference type="PROSITE" id="PS50893"/>
    </source>
</evidence>
<sequence length="225" mass="25054">MMEIKGLKKRYDARCVLDIPSLQIAQGERVALIGPNGSGKSTLIRLLAGTLLADEGTVSLLGLSRREIAYLPQKPYAFDLSVEQNVLLALEGLPNQRQRMREALESVGLIHLRAARGKRLSGGEVQRMALARIIARPHRLLLLDEPTASADIQAVDRLERVLQDYCEATNCTLLFSSHAPTQALRLSTRTIVLTDGRIVEDGETMQVLREPKGEATQLFLRHWRI</sequence>
<dbReference type="PANTHER" id="PTHR42734:SF17">
    <property type="entry name" value="METAL TRANSPORT SYSTEM ATP-BINDING PROTEIN TM_0124-RELATED"/>
    <property type="match status" value="1"/>
</dbReference>
<dbReference type="PROSITE" id="PS50893">
    <property type="entry name" value="ABC_TRANSPORTER_2"/>
    <property type="match status" value="1"/>
</dbReference>
<keyword evidence="3" id="KW-0547">Nucleotide-binding</keyword>
<dbReference type="SUPFAM" id="SSF52540">
    <property type="entry name" value="P-loop containing nucleoside triphosphate hydrolases"/>
    <property type="match status" value="1"/>
</dbReference>
<organism evidence="6">
    <name type="scientific">bioreactor metagenome</name>
    <dbReference type="NCBI Taxonomy" id="1076179"/>
    <lineage>
        <taxon>unclassified sequences</taxon>
        <taxon>metagenomes</taxon>
        <taxon>ecological metagenomes</taxon>
    </lineage>
</organism>
<dbReference type="InterPro" id="IPR003439">
    <property type="entry name" value="ABC_transporter-like_ATP-bd"/>
</dbReference>
<dbReference type="GO" id="GO:0005524">
    <property type="term" value="F:ATP binding"/>
    <property type="evidence" value="ECO:0007669"/>
    <property type="project" value="UniProtKB-KW"/>
</dbReference>
<evidence type="ECO:0000256" key="4">
    <source>
        <dbReference type="ARBA" id="ARBA00022840"/>
    </source>
</evidence>
<dbReference type="Gene3D" id="3.40.50.300">
    <property type="entry name" value="P-loop containing nucleotide triphosphate hydrolases"/>
    <property type="match status" value="1"/>
</dbReference>
<evidence type="ECO:0000256" key="3">
    <source>
        <dbReference type="ARBA" id="ARBA00022741"/>
    </source>
</evidence>
<name>A0A645DKZ4_9ZZZZ</name>
<dbReference type="GO" id="GO:0016887">
    <property type="term" value="F:ATP hydrolysis activity"/>
    <property type="evidence" value="ECO:0007669"/>
    <property type="project" value="InterPro"/>
</dbReference>
<gene>
    <name evidence="6" type="primary">tupC_6</name>
    <name evidence="6" type="ORF">SDC9_137036</name>
</gene>
<dbReference type="EMBL" id="VSSQ01037281">
    <property type="protein sequence ID" value="MPM89921.1"/>
    <property type="molecule type" value="Genomic_DNA"/>
</dbReference>
<evidence type="ECO:0000256" key="1">
    <source>
        <dbReference type="ARBA" id="ARBA00005417"/>
    </source>
</evidence>
<dbReference type="AlphaFoldDB" id="A0A645DKZ4"/>
<proteinExistence type="inferred from homology"/>
<accession>A0A645DKZ4</accession>